<comment type="caution">
    <text evidence="1">The sequence shown here is derived from an EMBL/GenBank/DDBJ whole genome shotgun (WGS) entry which is preliminary data.</text>
</comment>
<reference evidence="1 2" key="1">
    <citation type="journal article" date="2022" name="New Phytol.">
        <title>Ecological generalism drives hyperdiversity of secondary metabolite gene clusters in xylarialean endophytes.</title>
        <authorList>
            <person name="Franco M.E.E."/>
            <person name="Wisecaver J.H."/>
            <person name="Arnold A.E."/>
            <person name="Ju Y.M."/>
            <person name="Slot J.C."/>
            <person name="Ahrendt S."/>
            <person name="Moore L.P."/>
            <person name="Eastman K.E."/>
            <person name="Scott K."/>
            <person name="Konkel Z."/>
            <person name="Mondo S.J."/>
            <person name="Kuo A."/>
            <person name="Hayes R.D."/>
            <person name="Haridas S."/>
            <person name="Andreopoulos B."/>
            <person name="Riley R."/>
            <person name="LaButti K."/>
            <person name="Pangilinan J."/>
            <person name="Lipzen A."/>
            <person name="Amirebrahimi M."/>
            <person name="Yan J."/>
            <person name="Adam C."/>
            <person name="Keymanesh K."/>
            <person name="Ng V."/>
            <person name="Louie K."/>
            <person name="Northen T."/>
            <person name="Drula E."/>
            <person name="Henrissat B."/>
            <person name="Hsieh H.M."/>
            <person name="Youens-Clark K."/>
            <person name="Lutzoni F."/>
            <person name="Miadlikowska J."/>
            <person name="Eastwood D.C."/>
            <person name="Hamelin R.C."/>
            <person name="Grigoriev I.V."/>
            <person name="U'Ren J.M."/>
        </authorList>
    </citation>
    <scope>NUCLEOTIDE SEQUENCE [LARGE SCALE GENOMIC DNA]</scope>
    <source>
        <strain evidence="1 2">CBS 119005</strain>
    </source>
</reference>
<name>A0ACB9Z0Z2_9PEZI</name>
<dbReference type="EMBL" id="MU393476">
    <property type="protein sequence ID" value="KAI4865152.1"/>
    <property type="molecule type" value="Genomic_DNA"/>
</dbReference>
<gene>
    <name evidence="1" type="ORF">F4820DRAFT_421516</name>
</gene>
<dbReference type="Proteomes" id="UP001497700">
    <property type="component" value="Unassembled WGS sequence"/>
</dbReference>
<proteinExistence type="predicted"/>
<evidence type="ECO:0000313" key="2">
    <source>
        <dbReference type="Proteomes" id="UP001497700"/>
    </source>
</evidence>
<organism evidence="1 2">
    <name type="scientific">Hypoxylon rubiginosum</name>
    <dbReference type="NCBI Taxonomy" id="110542"/>
    <lineage>
        <taxon>Eukaryota</taxon>
        <taxon>Fungi</taxon>
        <taxon>Dikarya</taxon>
        <taxon>Ascomycota</taxon>
        <taxon>Pezizomycotina</taxon>
        <taxon>Sordariomycetes</taxon>
        <taxon>Xylariomycetidae</taxon>
        <taxon>Xylariales</taxon>
        <taxon>Hypoxylaceae</taxon>
        <taxon>Hypoxylon</taxon>
    </lineage>
</organism>
<protein>
    <submittedName>
        <fullName evidence="1">Mitochondrial ribosomal protein</fullName>
    </submittedName>
</protein>
<sequence length="474" mass="51796">MASANCWRCLARPSQRLLSPTSSLTLSSSKPPAVTFSTATQLNAGGKVVQRSSEAGMSRHIRAGKRLILGKNKKRTTVKTKPPAPGERKAFRKRIQLSNDNALEVSGLSELTAEHIVDSGSIGQVVGLPPALIDKLRAAEAFKPTQTWGLFRSPHMLIRQETVDLAKQLTDAVSKKETLRMVVTGDRASGKSILGLQALATGFMNDWVVINVPEAQELTTGATEYSQIPNSEQFSQPVYTVKLLQAIYKANQSVLSQYKIELDHMHLPVAANRGMTLAALANATKEPEFAWPVFQAFWKELLLPGRPPILFTLDGLSHIMRISDYRSPAFELIHSHDLSLIRLFTEALGGKTQFANGAGILGICTKGNSPVIPSMEKALEQAAAAQAGTPVAERDPFFAKYDDRVFDALKGVKLLNVNGVSKKEARGLMEYWAASGILRTRVDEKNVSEKWTMAGSGILGEMERVALYDVRVTM</sequence>
<keyword evidence="2" id="KW-1185">Reference proteome</keyword>
<evidence type="ECO:0000313" key="1">
    <source>
        <dbReference type="EMBL" id="KAI4865152.1"/>
    </source>
</evidence>
<keyword evidence="1" id="KW-0687">Ribonucleoprotein</keyword>
<keyword evidence="1" id="KW-0689">Ribosomal protein</keyword>
<accession>A0ACB9Z0Z2</accession>